<evidence type="ECO:0000256" key="8">
    <source>
        <dbReference type="ARBA" id="ARBA00023136"/>
    </source>
</evidence>
<evidence type="ECO:0000256" key="7">
    <source>
        <dbReference type="ARBA" id="ARBA00022989"/>
    </source>
</evidence>
<dbReference type="GO" id="GO:0032870">
    <property type="term" value="P:cellular response to hormone stimulus"/>
    <property type="evidence" value="ECO:0007669"/>
    <property type="project" value="TreeGrafter"/>
</dbReference>
<evidence type="ECO:0000256" key="1">
    <source>
        <dbReference type="ARBA" id="ARBA00004251"/>
    </source>
</evidence>
<keyword evidence="16" id="KW-1185">Reference proteome</keyword>
<dbReference type="AlphaFoldDB" id="A0A662YT14"/>
<evidence type="ECO:0000256" key="10">
    <source>
        <dbReference type="ARBA" id="ARBA00023170"/>
    </source>
</evidence>
<dbReference type="GO" id="GO:0006816">
    <property type="term" value="P:calcium ion transport"/>
    <property type="evidence" value="ECO:0007669"/>
    <property type="project" value="TreeGrafter"/>
</dbReference>
<protein>
    <recommendedName>
        <fullName evidence="11">Receptor activity-modifying protein 1</fullName>
    </recommendedName>
</protein>
<dbReference type="FunFam" id="1.10.150.510:FF:000002">
    <property type="entry name" value="Receptor activity-modifying protein 1"/>
    <property type="match status" value="1"/>
</dbReference>
<comment type="subunit">
    <text evidence="13">Heterodimer of CALCRL and RAMP1; the interaction induces allosteric modulation of CALCRL function and CGRP1/CALCA and CGRP2/CALCB ligand specificity. Heterodimer of CALCR and RAMP1; interaction forms the AMYR1 receptor complex for amylin/IAPP and CGRP1/CALCA ligands.</text>
</comment>
<keyword evidence="10 15" id="KW-0675">Receptor</keyword>
<dbReference type="GO" id="GO:0043235">
    <property type="term" value="C:receptor complex"/>
    <property type="evidence" value="ECO:0007669"/>
    <property type="project" value="TreeGrafter"/>
</dbReference>
<dbReference type="PANTHER" id="PTHR14076:SF3">
    <property type="entry name" value="RECEPTOR ACTIVITY-MODIFYING PROTEIN 1"/>
    <property type="match status" value="1"/>
</dbReference>
<keyword evidence="8 14" id="KW-0472">Membrane</keyword>
<dbReference type="GO" id="GO:0008277">
    <property type="term" value="P:regulation of G protein-coupled receptor signaling pathway"/>
    <property type="evidence" value="ECO:0007669"/>
    <property type="project" value="InterPro"/>
</dbReference>
<keyword evidence="3" id="KW-0813">Transport</keyword>
<dbReference type="Pfam" id="PF04901">
    <property type="entry name" value="RAMP"/>
    <property type="match status" value="1"/>
</dbReference>
<evidence type="ECO:0000313" key="15">
    <source>
        <dbReference type="EMBL" id="RXM99285.1"/>
    </source>
</evidence>
<dbReference type="GO" id="GO:0015026">
    <property type="term" value="F:coreceptor activity"/>
    <property type="evidence" value="ECO:0007669"/>
    <property type="project" value="InterPro"/>
</dbReference>
<name>A0A662YT14_ACIRT</name>
<proteinExistence type="inferred from homology"/>
<comment type="similarity">
    <text evidence="2">Belongs to the RAMP family.</text>
</comment>
<evidence type="ECO:0000256" key="4">
    <source>
        <dbReference type="ARBA" id="ARBA00022475"/>
    </source>
</evidence>
<gene>
    <name evidence="15" type="ORF">EOD39_11841</name>
</gene>
<organism evidence="15 16">
    <name type="scientific">Acipenser ruthenus</name>
    <name type="common">Sterlet sturgeon</name>
    <dbReference type="NCBI Taxonomy" id="7906"/>
    <lineage>
        <taxon>Eukaryota</taxon>
        <taxon>Metazoa</taxon>
        <taxon>Chordata</taxon>
        <taxon>Craniata</taxon>
        <taxon>Vertebrata</taxon>
        <taxon>Euteleostomi</taxon>
        <taxon>Actinopterygii</taxon>
        <taxon>Chondrostei</taxon>
        <taxon>Acipenseriformes</taxon>
        <taxon>Acipenseridae</taxon>
        <taxon>Acipenser</taxon>
    </lineage>
</organism>
<accession>A0A662YT14</accession>
<feature type="transmembrane region" description="Helical" evidence="14">
    <location>
        <begin position="124"/>
        <end position="146"/>
    </location>
</feature>
<evidence type="ECO:0000256" key="3">
    <source>
        <dbReference type="ARBA" id="ARBA00022448"/>
    </source>
</evidence>
<keyword evidence="7 14" id="KW-1133">Transmembrane helix</keyword>
<keyword evidence="5 14" id="KW-0812">Transmembrane</keyword>
<keyword evidence="4" id="KW-1003">Cell membrane</keyword>
<dbReference type="InterPro" id="IPR038126">
    <property type="entry name" value="RAMP_sf"/>
</dbReference>
<evidence type="ECO:0000256" key="13">
    <source>
        <dbReference type="ARBA" id="ARBA00049674"/>
    </source>
</evidence>
<dbReference type="InterPro" id="IPR006985">
    <property type="entry name" value="RAMP"/>
</dbReference>
<dbReference type="GO" id="GO:0006886">
    <property type="term" value="P:intracellular protein transport"/>
    <property type="evidence" value="ECO:0007669"/>
    <property type="project" value="InterPro"/>
</dbReference>
<keyword evidence="9" id="KW-1015">Disulfide bond</keyword>
<sequence length="154" mass="17664">MRFQSYSSPRAHWSSCSQAARVKAHHFISVTACDEAFYSHAIEEYCLSKFKFDMDALGQRYWCEWEETVGSYGELTNCTFLIAEKLECYWPNRLVDEFFIGIHKLYFRNCSLSGRSLSDPPNSVLGPFIVVPILVTLLVTALVVWCSKRSEGII</sequence>
<dbReference type="GO" id="GO:0005886">
    <property type="term" value="C:plasma membrane"/>
    <property type="evidence" value="ECO:0007669"/>
    <property type="project" value="UniProtKB-SubCell"/>
</dbReference>
<dbReference type="GO" id="GO:0007186">
    <property type="term" value="P:G protein-coupled receptor signaling pathway"/>
    <property type="evidence" value="ECO:0007669"/>
    <property type="project" value="TreeGrafter"/>
</dbReference>
<evidence type="ECO:0000256" key="11">
    <source>
        <dbReference type="ARBA" id="ARBA00041071"/>
    </source>
</evidence>
<reference evidence="15 16" key="1">
    <citation type="submission" date="2019-01" db="EMBL/GenBank/DDBJ databases">
        <title>Draft Genome and Complete Hox-Cluster Characterization of the Sterlet Sturgeon (Acipenser ruthenus).</title>
        <authorList>
            <person name="Wei Q."/>
        </authorList>
    </citation>
    <scope>NUCLEOTIDE SEQUENCE [LARGE SCALE GENOMIC DNA]</scope>
    <source>
        <strain evidence="15">WHYD16114868_AA</strain>
        <tissue evidence="15">Blood</tissue>
    </source>
</reference>
<dbReference type="Proteomes" id="UP000289886">
    <property type="component" value="Unassembled WGS sequence"/>
</dbReference>
<evidence type="ECO:0000256" key="14">
    <source>
        <dbReference type="SAM" id="Phobius"/>
    </source>
</evidence>
<dbReference type="PANTHER" id="PTHR14076">
    <property type="entry name" value="RECEPTOR ACTIVITY MODIFYING PROTEIN RAMP"/>
    <property type="match status" value="1"/>
</dbReference>
<evidence type="ECO:0000256" key="2">
    <source>
        <dbReference type="ARBA" id="ARBA00007087"/>
    </source>
</evidence>
<evidence type="ECO:0000256" key="6">
    <source>
        <dbReference type="ARBA" id="ARBA00022729"/>
    </source>
</evidence>
<evidence type="ECO:0000313" key="16">
    <source>
        <dbReference type="Proteomes" id="UP000289886"/>
    </source>
</evidence>
<evidence type="ECO:0000256" key="12">
    <source>
        <dbReference type="ARBA" id="ARBA00049570"/>
    </source>
</evidence>
<dbReference type="GO" id="GO:0031623">
    <property type="term" value="P:receptor internalization"/>
    <property type="evidence" value="ECO:0007669"/>
    <property type="project" value="TreeGrafter"/>
</dbReference>
<comment type="function">
    <text evidence="12">Accessory protein that interacts with and modulates the function of G-protein coupled receptors including calcitonin gene-related peptide type 1 receptor (CALCRL) and calcitonin receptor (CALCR). Required for the transport of CALCRL to the plasma membrane. Together with CALCRL, form the receptor complex for the calcitonin gene-related peptides CGRP1/CALCA and CGRP2/CALCB. Together with CALCR, form the AMYR1 receptor complex for amylin/IAPP and CGRP1/CALCA.</text>
</comment>
<evidence type="ECO:0000256" key="9">
    <source>
        <dbReference type="ARBA" id="ARBA00023157"/>
    </source>
</evidence>
<dbReference type="GO" id="GO:0009986">
    <property type="term" value="C:cell surface"/>
    <property type="evidence" value="ECO:0007669"/>
    <property type="project" value="TreeGrafter"/>
</dbReference>
<dbReference type="GO" id="GO:0072659">
    <property type="term" value="P:protein localization to plasma membrane"/>
    <property type="evidence" value="ECO:0007669"/>
    <property type="project" value="TreeGrafter"/>
</dbReference>
<dbReference type="Gene3D" id="1.10.150.510">
    <property type="entry name" value="Receptor activity modifying family"/>
    <property type="match status" value="1"/>
</dbReference>
<dbReference type="EMBL" id="SCEB01000423">
    <property type="protein sequence ID" value="RXM99285.1"/>
    <property type="molecule type" value="Genomic_DNA"/>
</dbReference>
<comment type="caution">
    <text evidence="15">The sequence shown here is derived from an EMBL/GenBank/DDBJ whole genome shotgun (WGS) entry which is preliminary data.</text>
</comment>
<evidence type="ECO:0000256" key="5">
    <source>
        <dbReference type="ARBA" id="ARBA00022692"/>
    </source>
</evidence>
<comment type="subcellular location">
    <subcellularLocation>
        <location evidence="1">Cell membrane</location>
        <topology evidence="1">Single-pass type I membrane protein</topology>
    </subcellularLocation>
</comment>
<keyword evidence="6" id="KW-0732">Signal</keyword>